<accession>A0A1I3FJ22</accession>
<dbReference type="Proteomes" id="UP000198931">
    <property type="component" value="Unassembled WGS sequence"/>
</dbReference>
<dbReference type="EMBL" id="FOQT01000002">
    <property type="protein sequence ID" value="SFI11223.1"/>
    <property type="molecule type" value="Genomic_DNA"/>
</dbReference>
<evidence type="ECO:0008006" key="3">
    <source>
        <dbReference type="Google" id="ProtNLM"/>
    </source>
</evidence>
<proteinExistence type="predicted"/>
<protein>
    <recommendedName>
        <fullName evidence="3">Malate dehydrogenase</fullName>
    </recommendedName>
</protein>
<sequence>MDDNERLQFLIEKGNDVLKTYKPNPPNTFGFETLDSGQFIGWKTQALTFIQSILPSDSPYIEIFKSNVKKGFNTDVNEGIGILESVKEDLKLGLYKIKDEPTFQPATPLINIFEKFHIISRQLRNRYNTRPTLDVQDEYDLQNLLHSLLHLYFEDIRPEEWTPSYAGKSSRMDFLLKDFKLVIEVKKTRKGLTEKELGSQLIDDIGRYRSHPDCKTLICFTYDPEGLIGNPRGLENDLNRVDESGLIVKVIIRP</sequence>
<gene>
    <name evidence="1" type="ORF">SAMN05443292_1414</name>
</gene>
<organism evidence="1 2">
    <name type="scientific">Halpernia frigidisoli</name>
    <dbReference type="NCBI Taxonomy" id="1125876"/>
    <lineage>
        <taxon>Bacteria</taxon>
        <taxon>Pseudomonadati</taxon>
        <taxon>Bacteroidota</taxon>
        <taxon>Flavobacteriia</taxon>
        <taxon>Flavobacteriales</taxon>
        <taxon>Weeksellaceae</taxon>
        <taxon>Chryseobacterium group</taxon>
        <taxon>Halpernia</taxon>
    </lineage>
</organism>
<evidence type="ECO:0000313" key="2">
    <source>
        <dbReference type="Proteomes" id="UP000198931"/>
    </source>
</evidence>
<evidence type="ECO:0000313" key="1">
    <source>
        <dbReference type="EMBL" id="SFI11223.1"/>
    </source>
</evidence>
<dbReference type="RefSeq" id="WP_177205437.1">
    <property type="nucleotide sequence ID" value="NZ_FOQT01000002.1"/>
</dbReference>
<keyword evidence="2" id="KW-1185">Reference proteome</keyword>
<dbReference type="Pfam" id="PF18742">
    <property type="entry name" value="DpnII-MboI"/>
    <property type="match status" value="1"/>
</dbReference>
<reference evidence="1 2" key="1">
    <citation type="submission" date="2016-10" db="EMBL/GenBank/DDBJ databases">
        <authorList>
            <person name="de Groot N.N."/>
        </authorList>
    </citation>
    <scope>NUCLEOTIDE SEQUENCE [LARGE SCALE GENOMIC DNA]</scope>
    <source>
        <strain evidence="1 2">DSM 26000</strain>
    </source>
</reference>
<dbReference type="AlphaFoldDB" id="A0A1I3FJ22"/>
<name>A0A1I3FJ22_9FLAO</name>